<keyword evidence="3" id="KW-1185">Reference proteome</keyword>
<dbReference type="Pfam" id="PF13349">
    <property type="entry name" value="DUF4097"/>
    <property type="match status" value="1"/>
</dbReference>
<evidence type="ECO:0000259" key="1">
    <source>
        <dbReference type="Pfam" id="PF13349"/>
    </source>
</evidence>
<accession>A0ABQ4M654</accession>
<dbReference type="Proteomes" id="UP000679992">
    <property type="component" value="Unassembled WGS sequence"/>
</dbReference>
<comment type="caution">
    <text evidence="2">The sequence shown here is derived from an EMBL/GenBank/DDBJ whole genome shotgun (WGS) entry which is preliminary data.</text>
</comment>
<dbReference type="RefSeq" id="WP_213653650.1">
    <property type="nucleotide sequence ID" value="NZ_BOSL01000001.1"/>
</dbReference>
<gene>
    <name evidence="2" type="ORF">J42TS3_05160</name>
</gene>
<reference evidence="2 3" key="1">
    <citation type="submission" date="2021-03" db="EMBL/GenBank/DDBJ databases">
        <title>Antimicrobial resistance genes in bacteria isolated from Japanese honey, and their potential for conferring macrolide and lincosamide resistance in the American foulbrood pathogen Paenibacillus larvae.</title>
        <authorList>
            <person name="Okamoto M."/>
            <person name="Kumagai M."/>
            <person name="Kanamori H."/>
            <person name="Takamatsu D."/>
        </authorList>
    </citation>
    <scope>NUCLEOTIDE SEQUENCE [LARGE SCALE GENOMIC DNA]</scope>
    <source>
        <strain evidence="2 3">J42TS3</strain>
    </source>
</reference>
<dbReference type="PANTHER" id="PTHR34094">
    <property type="match status" value="1"/>
</dbReference>
<evidence type="ECO:0000313" key="3">
    <source>
        <dbReference type="Proteomes" id="UP000679992"/>
    </source>
</evidence>
<organism evidence="2 3">
    <name type="scientific">Paenibacillus vini</name>
    <dbReference type="NCBI Taxonomy" id="1476024"/>
    <lineage>
        <taxon>Bacteria</taxon>
        <taxon>Bacillati</taxon>
        <taxon>Bacillota</taxon>
        <taxon>Bacilli</taxon>
        <taxon>Bacillales</taxon>
        <taxon>Paenibacillaceae</taxon>
        <taxon>Paenibacillus</taxon>
    </lineage>
</organism>
<evidence type="ECO:0000313" key="2">
    <source>
        <dbReference type="EMBL" id="GIP51481.1"/>
    </source>
</evidence>
<name>A0ABQ4M654_9BACL</name>
<protein>
    <recommendedName>
        <fullName evidence="1">DUF4097 domain-containing protein</fullName>
    </recommendedName>
</protein>
<dbReference type="PANTHER" id="PTHR34094:SF1">
    <property type="entry name" value="PROTEIN FAM185A"/>
    <property type="match status" value="1"/>
</dbReference>
<proteinExistence type="predicted"/>
<dbReference type="EMBL" id="BOSL01000001">
    <property type="protein sequence ID" value="GIP51481.1"/>
    <property type="molecule type" value="Genomic_DNA"/>
</dbReference>
<feature type="domain" description="DUF4097" evidence="1">
    <location>
        <begin position="45"/>
        <end position="233"/>
    </location>
</feature>
<sequence length="314" mass="34020">MNNKRWSLLAIILIIIGFAGMAYQSFNFGDEDPYHEQKWTLESLNSLTVESGYDIDVEVIESTNGTNYIEIRGNMAEDTINRLKKTTVSGPNVNLDLSRSNKWSFMVINFQSSKQHMTVALTDPAMIDQINFKLHSNSGQFKGLSAKNIELTTSSGNLTASSITSEHLTMKATSGNLKASEIKGETEIRIGSGNVKVEQIQGNLTAHGTSGELSVEDAEGAIDAKLSSGNIRLKNFTGDGVIKSTSGNITLTNQRSDSLDISLTSGNITLSADPEFKGIYDLKSSTGNVKAPDSPMQTRDVIKARTTSGNIKIQ</sequence>
<dbReference type="InterPro" id="IPR025164">
    <property type="entry name" value="Toastrack_DUF4097"/>
</dbReference>